<proteinExistence type="predicted"/>
<dbReference type="PRINTS" id="PR00722">
    <property type="entry name" value="CHYMOTRYPSIN"/>
</dbReference>
<dbReference type="OrthoDB" id="9981647at2759"/>
<gene>
    <name evidence="5" type="ORF">AB205_0122190</name>
</gene>
<protein>
    <recommendedName>
        <fullName evidence="4">Peptidase S1 domain-containing protein</fullName>
    </recommendedName>
</protein>
<dbReference type="Proteomes" id="UP000228934">
    <property type="component" value="Unassembled WGS sequence"/>
</dbReference>
<dbReference type="GO" id="GO:0009617">
    <property type="term" value="P:response to bacterium"/>
    <property type="evidence" value="ECO:0007669"/>
    <property type="project" value="TreeGrafter"/>
</dbReference>
<evidence type="ECO:0000256" key="1">
    <source>
        <dbReference type="ARBA" id="ARBA00022659"/>
    </source>
</evidence>
<dbReference type="Pfam" id="PF00089">
    <property type="entry name" value="Trypsin"/>
    <property type="match status" value="2"/>
</dbReference>
<sequence>IRQTIYLCCTPCYLTAGGLSRKVKDIYRHPKYAPDSKKNKNVPKSFDFDLALVELDRKIDFSTTVRPLCLPCTSGTSWALKLRDKAVSCRDHETLLLSSELVKAMFISEERKDDFIQMDVLIKQGQKRLNCLEDAKKVKDFENVADIRDAVTDNFLCTGGIDPVVDPQTCKGDSGGPLIIQHNKRYIQVGVISWGTVVSCQGYKRKTPVPSASRDFHAEIVHSMDWIEKVVKNELIYLK</sequence>
<evidence type="ECO:0000259" key="4">
    <source>
        <dbReference type="PROSITE" id="PS50240"/>
    </source>
</evidence>
<accession>A0A2G9S1A5</accession>
<dbReference type="GO" id="GO:0004252">
    <property type="term" value="F:serine-type endopeptidase activity"/>
    <property type="evidence" value="ECO:0007669"/>
    <property type="project" value="InterPro"/>
</dbReference>
<dbReference type="PROSITE" id="PS50240">
    <property type="entry name" value="TRYPSIN_DOM"/>
    <property type="match status" value="1"/>
</dbReference>
<evidence type="ECO:0000256" key="2">
    <source>
        <dbReference type="ARBA" id="ARBA00022737"/>
    </source>
</evidence>
<keyword evidence="3" id="KW-0325">Glycoprotein</keyword>
<evidence type="ECO:0000256" key="3">
    <source>
        <dbReference type="ARBA" id="ARBA00023180"/>
    </source>
</evidence>
<dbReference type="GO" id="GO:0006956">
    <property type="term" value="P:complement activation"/>
    <property type="evidence" value="ECO:0007669"/>
    <property type="project" value="TreeGrafter"/>
</dbReference>
<feature type="non-terminal residue" evidence="5">
    <location>
        <position position="1"/>
    </location>
</feature>
<organism evidence="5 6">
    <name type="scientific">Aquarana catesbeiana</name>
    <name type="common">American bullfrog</name>
    <name type="synonym">Rana catesbeiana</name>
    <dbReference type="NCBI Taxonomy" id="8400"/>
    <lineage>
        <taxon>Eukaryota</taxon>
        <taxon>Metazoa</taxon>
        <taxon>Chordata</taxon>
        <taxon>Craniata</taxon>
        <taxon>Vertebrata</taxon>
        <taxon>Euteleostomi</taxon>
        <taxon>Amphibia</taxon>
        <taxon>Batrachia</taxon>
        <taxon>Anura</taxon>
        <taxon>Neobatrachia</taxon>
        <taxon>Ranoidea</taxon>
        <taxon>Ranidae</taxon>
        <taxon>Aquarana</taxon>
    </lineage>
</organism>
<evidence type="ECO:0000313" key="6">
    <source>
        <dbReference type="Proteomes" id="UP000228934"/>
    </source>
</evidence>
<dbReference type="InterPro" id="IPR001314">
    <property type="entry name" value="Peptidase_S1A"/>
</dbReference>
<dbReference type="AlphaFoldDB" id="A0A2G9S1A5"/>
<name>A0A2G9S1A5_AQUCT</name>
<evidence type="ECO:0000313" key="5">
    <source>
        <dbReference type="EMBL" id="PIO33926.1"/>
    </source>
</evidence>
<dbReference type="GO" id="GO:0006508">
    <property type="term" value="P:proteolysis"/>
    <property type="evidence" value="ECO:0007669"/>
    <property type="project" value="InterPro"/>
</dbReference>
<dbReference type="PANTHER" id="PTHR46393">
    <property type="entry name" value="SUSHI DOMAIN-CONTAINING PROTEIN"/>
    <property type="match status" value="1"/>
</dbReference>
<dbReference type="GO" id="GO:0070062">
    <property type="term" value="C:extracellular exosome"/>
    <property type="evidence" value="ECO:0007669"/>
    <property type="project" value="TreeGrafter"/>
</dbReference>
<dbReference type="SMART" id="SM00020">
    <property type="entry name" value="Tryp_SPc"/>
    <property type="match status" value="1"/>
</dbReference>
<dbReference type="InterPro" id="IPR001254">
    <property type="entry name" value="Trypsin_dom"/>
</dbReference>
<reference evidence="6" key="1">
    <citation type="journal article" date="2017" name="Nat. Commun.">
        <title>The North American bullfrog draft genome provides insight into hormonal regulation of long noncoding RNA.</title>
        <authorList>
            <person name="Hammond S.A."/>
            <person name="Warren R.L."/>
            <person name="Vandervalk B.P."/>
            <person name="Kucuk E."/>
            <person name="Khan H."/>
            <person name="Gibb E.A."/>
            <person name="Pandoh P."/>
            <person name="Kirk H."/>
            <person name="Zhao Y."/>
            <person name="Jones M."/>
            <person name="Mungall A.J."/>
            <person name="Coope R."/>
            <person name="Pleasance S."/>
            <person name="Moore R.A."/>
            <person name="Holt R.A."/>
            <person name="Round J.M."/>
            <person name="Ohora S."/>
            <person name="Walle B.V."/>
            <person name="Veldhoen N."/>
            <person name="Helbing C.C."/>
            <person name="Birol I."/>
        </authorList>
    </citation>
    <scope>NUCLEOTIDE SEQUENCE [LARGE SCALE GENOMIC DNA]</scope>
</reference>
<keyword evidence="6" id="KW-1185">Reference proteome</keyword>
<dbReference type="Gene3D" id="2.40.10.10">
    <property type="entry name" value="Trypsin-like serine proteases"/>
    <property type="match status" value="2"/>
</dbReference>
<dbReference type="InterPro" id="IPR009003">
    <property type="entry name" value="Peptidase_S1_PA"/>
</dbReference>
<dbReference type="InterPro" id="IPR043504">
    <property type="entry name" value="Peptidase_S1_PA_chymotrypsin"/>
</dbReference>
<keyword evidence="1" id="KW-0768">Sushi</keyword>
<feature type="domain" description="Peptidase S1" evidence="4">
    <location>
        <begin position="22"/>
        <end position="232"/>
    </location>
</feature>
<dbReference type="SUPFAM" id="SSF50494">
    <property type="entry name" value="Trypsin-like serine proteases"/>
    <property type="match status" value="1"/>
</dbReference>
<dbReference type="PANTHER" id="PTHR46393:SF1">
    <property type="entry name" value="COMPLEMENT FACTOR B"/>
    <property type="match status" value="1"/>
</dbReference>
<keyword evidence="2" id="KW-0677">Repeat</keyword>
<dbReference type="EMBL" id="KV927539">
    <property type="protein sequence ID" value="PIO33926.1"/>
    <property type="molecule type" value="Genomic_DNA"/>
</dbReference>